<gene>
    <name evidence="10" type="ORF">C4B60_02525</name>
</gene>
<keyword evidence="11" id="KW-1185">Reference proteome</keyword>
<organism evidence="10 11">
    <name type="scientific">Jeotgalibacillus proteolyticus</name>
    <dbReference type="NCBI Taxonomy" id="2082395"/>
    <lineage>
        <taxon>Bacteria</taxon>
        <taxon>Bacillati</taxon>
        <taxon>Bacillota</taxon>
        <taxon>Bacilli</taxon>
        <taxon>Bacillales</taxon>
        <taxon>Caryophanaceae</taxon>
        <taxon>Jeotgalibacillus</taxon>
    </lineage>
</organism>
<dbReference type="Pfam" id="PF00198">
    <property type="entry name" value="2-oxoacid_dh"/>
    <property type="match status" value="1"/>
</dbReference>
<comment type="caution">
    <text evidence="10">The sequence shown here is derived from an EMBL/GenBank/DDBJ whole genome shotgun (WGS) entry which is preliminary data.</text>
</comment>
<dbReference type="EC" id="2.3.1.-" evidence="6"/>
<keyword evidence="5 6" id="KW-0012">Acyltransferase</keyword>
<dbReference type="GO" id="GO:0031405">
    <property type="term" value="F:lipoic acid binding"/>
    <property type="evidence" value="ECO:0007669"/>
    <property type="project" value="TreeGrafter"/>
</dbReference>
<dbReference type="SUPFAM" id="SSF52777">
    <property type="entry name" value="CoA-dependent acyltransferases"/>
    <property type="match status" value="1"/>
</dbReference>
<feature type="domain" description="Peripheral subunit-binding (PSBD)" evidence="9">
    <location>
        <begin position="114"/>
        <end position="151"/>
    </location>
</feature>
<evidence type="ECO:0000256" key="1">
    <source>
        <dbReference type="ARBA" id="ARBA00001938"/>
    </source>
</evidence>
<comment type="similarity">
    <text evidence="2 6">Belongs to the 2-oxoacid dehydrogenase family.</text>
</comment>
<dbReference type="Gene3D" id="2.40.50.100">
    <property type="match status" value="1"/>
</dbReference>
<evidence type="ECO:0000256" key="2">
    <source>
        <dbReference type="ARBA" id="ARBA00007317"/>
    </source>
</evidence>
<dbReference type="InterPro" id="IPR004167">
    <property type="entry name" value="PSBD"/>
</dbReference>
<dbReference type="Gene3D" id="3.30.559.10">
    <property type="entry name" value="Chloramphenicol acetyltransferase-like domain"/>
    <property type="match status" value="1"/>
</dbReference>
<feature type="compositionally biased region" description="Basic and acidic residues" evidence="7">
    <location>
        <begin position="83"/>
        <end position="96"/>
    </location>
</feature>
<dbReference type="SUPFAM" id="SSF51230">
    <property type="entry name" value="Single hybrid motif"/>
    <property type="match status" value="1"/>
</dbReference>
<dbReference type="Pfam" id="PF00364">
    <property type="entry name" value="Biotin_lipoyl"/>
    <property type="match status" value="1"/>
</dbReference>
<dbReference type="PROSITE" id="PS50968">
    <property type="entry name" value="BIOTINYL_LIPOYL"/>
    <property type="match status" value="1"/>
</dbReference>
<evidence type="ECO:0000256" key="4">
    <source>
        <dbReference type="ARBA" id="ARBA00022823"/>
    </source>
</evidence>
<evidence type="ECO:0000256" key="6">
    <source>
        <dbReference type="RuleBase" id="RU003423"/>
    </source>
</evidence>
<dbReference type="PANTHER" id="PTHR43178:SF5">
    <property type="entry name" value="LIPOAMIDE ACYLTRANSFERASE COMPONENT OF BRANCHED-CHAIN ALPHA-KETO ACID DEHYDROGENASE COMPLEX, MITOCHONDRIAL"/>
    <property type="match status" value="1"/>
</dbReference>
<proteinExistence type="inferred from homology"/>
<dbReference type="AlphaFoldDB" id="A0A2S5GHV7"/>
<dbReference type="SUPFAM" id="SSF47005">
    <property type="entry name" value="Peripheral subunit-binding domain of 2-oxo acid dehydrogenase complex"/>
    <property type="match status" value="1"/>
</dbReference>
<dbReference type="CDD" id="cd06849">
    <property type="entry name" value="lipoyl_domain"/>
    <property type="match status" value="1"/>
</dbReference>
<accession>A0A2S5GHV7</accession>
<keyword evidence="3 6" id="KW-0808">Transferase</keyword>
<evidence type="ECO:0000259" key="9">
    <source>
        <dbReference type="PROSITE" id="PS51826"/>
    </source>
</evidence>
<evidence type="ECO:0000259" key="8">
    <source>
        <dbReference type="PROSITE" id="PS50968"/>
    </source>
</evidence>
<dbReference type="Pfam" id="PF02817">
    <property type="entry name" value="E3_binding"/>
    <property type="match status" value="1"/>
</dbReference>
<dbReference type="GO" id="GO:0005737">
    <property type="term" value="C:cytoplasm"/>
    <property type="evidence" value="ECO:0007669"/>
    <property type="project" value="TreeGrafter"/>
</dbReference>
<dbReference type="Gene3D" id="4.10.320.10">
    <property type="entry name" value="E3-binding domain"/>
    <property type="match status" value="1"/>
</dbReference>
<dbReference type="InterPro" id="IPR050743">
    <property type="entry name" value="2-oxoacid_DH_E2_comp"/>
</dbReference>
<dbReference type="InterPro" id="IPR023213">
    <property type="entry name" value="CAT-like_dom_sf"/>
</dbReference>
<feature type="region of interest" description="Disordered" evidence="7">
    <location>
        <begin position="83"/>
        <end position="102"/>
    </location>
</feature>
<evidence type="ECO:0000256" key="7">
    <source>
        <dbReference type="SAM" id="MobiDB-lite"/>
    </source>
</evidence>
<name>A0A2S5GHV7_9BACL</name>
<reference evidence="10 11" key="1">
    <citation type="submission" date="2018-02" db="EMBL/GenBank/DDBJ databases">
        <title>Jeotgalibacillus proteolyticum sp. nov. a protease producing bacterium isolated from ocean sediments of Laizhou Bay.</title>
        <authorList>
            <person name="Li Y."/>
        </authorList>
    </citation>
    <scope>NUCLEOTIDE SEQUENCE [LARGE SCALE GENOMIC DNA]</scope>
    <source>
        <strain evidence="10 11">22-7</strain>
    </source>
</reference>
<dbReference type="InterPro" id="IPR036625">
    <property type="entry name" value="E3-bd_dom_sf"/>
</dbReference>
<dbReference type="Proteomes" id="UP000239047">
    <property type="component" value="Unassembled WGS sequence"/>
</dbReference>
<dbReference type="EMBL" id="PREZ01000001">
    <property type="protein sequence ID" value="PPA72495.1"/>
    <property type="molecule type" value="Genomic_DNA"/>
</dbReference>
<dbReference type="OrthoDB" id="9805770at2"/>
<dbReference type="GO" id="GO:0016407">
    <property type="term" value="F:acetyltransferase activity"/>
    <property type="evidence" value="ECO:0007669"/>
    <property type="project" value="TreeGrafter"/>
</dbReference>
<dbReference type="InterPro" id="IPR011053">
    <property type="entry name" value="Single_hybrid_motif"/>
</dbReference>
<dbReference type="FunFam" id="3.30.559.10:FF:000007">
    <property type="entry name" value="Dihydrolipoamide acetyltransferase component of pyruvate dehydrogenase complex"/>
    <property type="match status" value="1"/>
</dbReference>
<comment type="cofactor">
    <cofactor evidence="1 6">
        <name>(R)-lipoate</name>
        <dbReference type="ChEBI" id="CHEBI:83088"/>
    </cofactor>
</comment>
<evidence type="ECO:0000256" key="5">
    <source>
        <dbReference type="ARBA" id="ARBA00023315"/>
    </source>
</evidence>
<dbReference type="PROSITE" id="PS51826">
    <property type="entry name" value="PSBD"/>
    <property type="match status" value="1"/>
</dbReference>
<protein>
    <recommendedName>
        <fullName evidence="6">Dihydrolipoamide acetyltransferase component of pyruvate dehydrogenase complex</fullName>
        <ecNumber evidence="6">2.3.1.-</ecNumber>
    </recommendedName>
</protein>
<dbReference type="InterPro" id="IPR000089">
    <property type="entry name" value="Biotin_lipoyl"/>
</dbReference>
<evidence type="ECO:0000256" key="3">
    <source>
        <dbReference type="ARBA" id="ARBA00022679"/>
    </source>
</evidence>
<dbReference type="InterPro" id="IPR001078">
    <property type="entry name" value="2-oxoacid_DH_actylTfrase"/>
</dbReference>
<dbReference type="PANTHER" id="PTHR43178">
    <property type="entry name" value="DIHYDROLIPOAMIDE ACETYLTRANSFERASE COMPONENT OF PYRUVATE DEHYDROGENASE COMPLEX"/>
    <property type="match status" value="1"/>
</dbReference>
<feature type="domain" description="Lipoyl-binding" evidence="8">
    <location>
        <begin position="1"/>
        <end position="75"/>
    </location>
</feature>
<evidence type="ECO:0000313" key="10">
    <source>
        <dbReference type="EMBL" id="PPA72495.1"/>
    </source>
</evidence>
<keyword evidence="4 6" id="KW-0450">Lipoyl</keyword>
<evidence type="ECO:0000313" key="11">
    <source>
        <dbReference type="Proteomes" id="UP000239047"/>
    </source>
</evidence>
<sequence>MEVKLHDIGEGMTQADINHYFVKPGDRVKADDPLVEVQTDKMTAEIPSPTAGTVKQIVAEIGATIAVGTTILLIDSEMEELTESKTKSRQDEKKPDAGLSTAKTENTFTYKRILASPYTRKLARDNGIQIESIKGTGPSNRIMDEDIYAAIKTTMPVQEEKPQEPAVKSTSISYKGIRKQIGRKMAESLMTIPHCTHFEEIDVTEMAAMREALKSKGTSLSANVFFIKALSICLQEFPIFNSSLNEKEEVITLHETIHIGMATNTDEGLIVPVLRNANKKSFKQLQEDCKKLTQKALSHSLSLEEIKGSTFTISNVGPLGGSIGATPIINPPEAGLMAFHKTKKRPMVNNRDEIVIRQMMNISFSYDHRIIDGGSAVAFTNRFAELIEEPAILLMELS</sequence>